<accession>A0A9X0WCQ4</accession>
<dbReference type="InterPro" id="IPR037171">
    <property type="entry name" value="NagB/RpiA_transferase-like"/>
</dbReference>
<dbReference type="Gene3D" id="3.40.50.1360">
    <property type="match status" value="1"/>
</dbReference>
<dbReference type="GO" id="GO:0006098">
    <property type="term" value="P:pentose-phosphate shunt"/>
    <property type="evidence" value="ECO:0007669"/>
    <property type="project" value="InterPro"/>
</dbReference>
<comment type="pathway">
    <text evidence="3 7">Carbohydrate degradation; pentose phosphate pathway; D-ribulose 5-phosphate from D-glucose 6-phosphate (oxidative stage): step 2/3.</text>
</comment>
<evidence type="ECO:0000256" key="4">
    <source>
        <dbReference type="ARBA" id="ARBA00010662"/>
    </source>
</evidence>
<evidence type="ECO:0000256" key="5">
    <source>
        <dbReference type="ARBA" id="ARBA00013198"/>
    </source>
</evidence>
<sequence>MASDDVVLPGTKVVLFDDKAAVAQAAADAILAAADAAIARHGRFRLCLAGGTTPTAAYALLADADADADADWSRWWIYHGDERCLPIADPERNSLAADQAWLNRVSVPRGQVFAIPAELGAEVAAEAYEPFVAAALPFDLVLLGMGEDGHTASLFPGRKVPDDRLAMPVHDSPKPPPDRVSLTTRALSQSEQLLILVTGSGKADAIRSWSAGEPLPVAQVATAAQSRVLIDRAAAAALI</sequence>
<dbReference type="InterPro" id="IPR006148">
    <property type="entry name" value="Glc/Gal-6P_isomerase"/>
</dbReference>
<proteinExistence type="inferred from homology"/>
<evidence type="ECO:0000313" key="9">
    <source>
        <dbReference type="EMBL" id="MBK1621069.1"/>
    </source>
</evidence>
<evidence type="ECO:0000256" key="7">
    <source>
        <dbReference type="RuleBase" id="RU365095"/>
    </source>
</evidence>
<dbReference type="InterPro" id="IPR039104">
    <property type="entry name" value="6PGL"/>
</dbReference>
<keyword evidence="7" id="KW-0378">Hydrolase</keyword>
<dbReference type="EMBL" id="NRRY01000057">
    <property type="protein sequence ID" value="MBK1621069.1"/>
    <property type="molecule type" value="Genomic_DNA"/>
</dbReference>
<comment type="similarity">
    <text evidence="4 7">Belongs to the glucosamine/galactosamine-6-phosphate isomerase family. 6-phosphogluconolactonase subfamily.</text>
</comment>
<gene>
    <name evidence="7 9" type="primary">pgl</name>
    <name evidence="9" type="ORF">CKO42_22125</name>
</gene>
<evidence type="ECO:0000256" key="1">
    <source>
        <dbReference type="ARBA" id="ARBA00000832"/>
    </source>
</evidence>
<dbReference type="NCBIfam" id="TIGR01198">
    <property type="entry name" value="pgl"/>
    <property type="match status" value="1"/>
</dbReference>
<dbReference type="RefSeq" id="WP_200249171.1">
    <property type="nucleotide sequence ID" value="NZ_NRRY01000057.1"/>
</dbReference>
<dbReference type="EC" id="3.1.1.31" evidence="5 7"/>
<dbReference type="GO" id="GO:0017057">
    <property type="term" value="F:6-phosphogluconolactonase activity"/>
    <property type="evidence" value="ECO:0007669"/>
    <property type="project" value="UniProtKB-UniRule"/>
</dbReference>
<name>A0A9X0WCQ4_9GAMM</name>
<dbReference type="InterPro" id="IPR005900">
    <property type="entry name" value="6-phosphogluconolactonase_DevB"/>
</dbReference>
<dbReference type="SUPFAM" id="SSF100950">
    <property type="entry name" value="NagB/RpiA/CoA transferase-like"/>
    <property type="match status" value="1"/>
</dbReference>
<protein>
    <recommendedName>
        <fullName evidence="6 7">6-phosphogluconolactonase</fullName>
        <shortName evidence="7">6PGL</shortName>
        <ecNumber evidence="5 7">3.1.1.31</ecNumber>
    </recommendedName>
</protein>
<dbReference type="Pfam" id="PF01182">
    <property type="entry name" value="Glucosamine_iso"/>
    <property type="match status" value="1"/>
</dbReference>
<evidence type="ECO:0000256" key="3">
    <source>
        <dbReference type="ARBA" id="ARBA00004961"/>
    </source>
</evidence>
<dbReference type="GO" id="GO:0005975">
    <property type="term" value="P:carbohydrate metabolic process"/>
    <property type="evidence" value="ECO:0007669"/>
    <property type="project" value="UniProtKB-UniRule"/>
</dbReference>
<evidence type="ECO:0000256" key="6">
    <source>
        <dbReference type="ARBA" id="ARBA00020337"/>
    </source>
</evidence>
<comment type="caution">
    <text evidence="9">The sequence shown here is derived from an EMBL/GenBank/DDBJ whole genome shotgun (WGS) entry which is preliminary data.</text>
</comment>
<comment type="catalytic activity">
    <reaction evidence="1 7">
        <text>6-phospho-D-glucono-1,5-lactone + H2O = 6-phospho-D-gluconate + H(+)</text>
        <dbReference type="Rhea" id="RHEA:12556"/>
        <dbReference type="ChEBI" id="CHEBI:15377"/>
        <dbReference type="ChEBI" id="CHEBI:15378"/>
        <dbReference type="ChEBI" id="CHEBI:57955"/>
        <dbReference type="ChEBI" id="CHEBI:58759"/>
        <dbReference type="EC" id="3.1.1.31"/>
    </reaction>
</comment>
<organism evidence="9 10">
    <name type="scientific">Lamprobacter modestohalophilus</name>
    <dbReference type="NCBI Taxonomy" id="1064514"/>
    <lineage>
        <taxon>Bacteria</taxon>
        <taxon>Pseudomonadati</taxon>
        <taxon>Pseudomonadota</taxon>
        <taxon>Gammaproteobacteria</taxon>
        <taxon>Chromatiales</taxon>
        <taxon>Chromatiaceae</taxon>
        <taxon>Lamprobacter</taxon>
    </lineage>
</organism>
<keyword evidence="10" id="KW-1185">Reference proteome</keyword>
<reference evidence="9 10" key="1">
    <citation type="journal article" date="2020" name="Microorganisms">
        <title>Osmotic Adaptation and Compatible Solute Biosynthesis of Phototrophic Bacteria as Revealed from Genome Analyses.</title>
        <authorList>
            <person name="Imhoff J.F."/>
            <person name="Rahn T."/>
            <person name="Kunzel S."/>
            <person name="Keller A."/>
            <person name="Neulinger S.C."/>
        </authorList>
    </citation>
    <scope>NUCLEOTIDE SEQUENCE [LARGE SCALE GENOMIC DNA]</scope>
    <source>
        <strain evidence="9 10">DSM 25653</strain>
    </source>
</reference>
<evidence type="ECO:0000259" key="8">
    <source>
        <dbReference type="Pfam" id="PF01182"/>
    </source>
</evidence>
<evidence type="ECO:0000256" key="2">
    <source>
        <dbReference type="ARBA" id="ARBA00002681"/>
    </source>
</evidence>
<dbReference type="Proteomes" id="UP001138768">
    <property type="component" value="Unassembled WGS sequence"/>
</dbReference>
<dbReference type="PANTHER" id="PTHR11054">
    <property type="entry name" value="6-PHOSPHOGLUCONOLACTONASE"/>
    <property type="match status" value="1"/>
</dbReference>
<dbReference type="AlphaFoldDB" id="A0A9X0WCQ4"/>
<feature type="domain" description="Glucosamine/galactosamine-6-phosphate isomerase" evidence="8">
    <location>
        <begin position="18"/>
        <end position="224"/>
    </location>
</feature>
<comment type="function">
    <text evidence="2 7">Hydrolysis of 6-phosphogluconolactone to 6-phosphogluconate.</text>
</comment>
<evidence type="ECO:0000313" key="10">
    <source>
        <dbReference type="Proteomes" id="UP001138768"/>
    </source>
</evidence>
<dbReference type="PANTHER" id="PTHR11054:SF0">
    <property type="entry name" value="6-PHOSPHOGLUCONOLACTONASE"/>
    <property type="match status" value="1"/>
</dbReference>
<dbReference type="CDD" id="cd01400">
    <property type="entry name" value="6PGL"/>
    <property type="match status" value="1"/>
</dbReference>